<dbReference type="STRING" id="671987.R0KFD8"/>
<protein>
    <recommendedName>
        <fullName evidence="4">Glutamyl-tRNA synthetase</fullName>
    </recommendedName>
</protein>
<dbReference type="Pfam" id="PF13875">
    <property type="entry name" value="DUF4202"/>
    <property type="match status" value="1"/>
</dbReference>
<dbReference type="HOGENOM" id="CLU_085403_0_0_1"/>
<evidence type="ECO:0000256" key="1">
    <source>
        <dbReference type="SAM" id="MobiDB-lite"/>
    </source>
</evidence>
<organism evidence="2 3">
    <name type="scientific">Exserohilum turcicum (strain 28A)</name>
    <name type="common">Northern leaf blight fungus</name>
    <name type="synonym">Setosphaeria turcica</name>
    <dbReference type="NCBI Taxonomy" id="671987"/>
    <lineage>
        <taxon>Eukaryota</taxon>
        <taxon>Fungi</taxon>
        <taxon>Dikarya</taxon>
        <taxon>Ascomycota</taxon>
        <taxon>Pezizomycotina</taxon>
        <taxon>Dothideomycetes</taxon>
        <taxon>Pleosporomycetidae</taxon>
        <taxon>Pleosporales</taxon>
        <taxon>Pleosporineae</taxon>
        <taxon>Pleosporaceae</taxon>
        <taxon>Exserohilum</taxon>
    </lineage>
</organism>
<gene>
    <name evidence="2" type="ORF">SETTUDRAFT_135180</name>
</gene>
<dbReference type="PANTHER" id="PTHR41729">
    <property type="entry name" value="GLUTAMYL-TRNA SYNTHETASE"/>
    <property type="match status" value="1"/>
</dbReference>
<dbReference type="Proteomes" id="UP000016935">
    <property type="component" value="Unassembled WGS sequence"/>
</dbReference>
<reference evidence="2 3" key="1">
    <citation type="journal article" date="2012" name="PLoS Pathog.">
        <title>Diverse lifestyles and strategies of plant pathogenesis encoded in the genomes of eighteen Dothideomycetes fungi.</title>
        <authorList>
            <person name="Ohm R.A."/>
            <person name="Feau N."/>
            <person name="Henrissat B."/>
            <person name="Schoch C.L."/>
            <person name="Horwitz B.A."/>
            <person name="Barry K.W."/>
            <person name="Condon B.J."/>
            <person name="Copeland A.C."/>
            <person name="Dhillon B."/>
            <person name="Glaser F."/>
            <person name="Hesse C.N."/>
            <person name="Kosti I."/>
            <person name="LaButti K."/>
            <person name="Lindquist E.A."/>
            <person name="Lucas S."/>
            <person name="Salamov A.A."/>
            <person name="Bradshaw R.E."/>
            <person name="Ciuffetti L."/>
            <person name="Hamelin R.C."/>
            <person name="Kema G.H.J."/>
            <person name="Lawrence C."/>
            <person name="Scott J.A."/>
            <person name="Spatafora J.W."/>
            <person name="Turgeon B.G."/>
            <person name="de Wit P.J.G.M."/>
            <person name="Zhong S."/>
            <person name="Goodwin S.B."/>
            <person name="Grigoriev I.V."/>
        </authorList>
    </citation>
    <scope>NUCLEOTIDE SEQUENCE [LARGE SCALE GENOMIC DNA]</scope>
    <source>
        <strain evidence="3">28A</strain>
    </source>
</reference>
<feature type="compositionally biased region" description="Low complexity" evidence="1">
    <location>
        <begin position="141"/>
        <end position="155"/>
    </location>
</feature>
<feature type="region of interest" description="Disordered" evidence="1">
    <location>
        <begin position="139"/>
        <end position="169"/>
    </location>
</feature>
<keyword evidence="3" id="KW-1185">Reference proteome</keyword>
<dbReference type="PANTHER" id="PTHR41729:SF1">
    <property type="entry name" value="GLUTAMYL-TRNA SYNTHETASE"/>
    <property type="match status" value="1"/>
</dbReference>
<dbReference type="InterPro" id="IPR025255">
    <property type="entry name" value="DUF4202"/>
</dbReference>
<dbReference type="eggNOG" id="ENOG502S0KS">
    <property type="taxonomic scope" value="Eukaryota"/>
</dbReference>
<dbReference type="AlphaFoldDB" id="R0KFD8"/>
<dbReference type="OrthoDB" id="417697at2759"/>
<sequence>MTSASASASASAPAPAPTTPYDAALAAIDAAHALDPTLSSPTTENTTPIPYELHYARKCSAYLSQRSPSASPLLRLAIRAQHFRRWETPRSEYPATRAGYHAWRANAKKRQADLVVAICREAGFSEEESQHVGRLIKKEGLSTASSSSSSSSSSGGAAGGGDKEGDEDEEEVVVLEDVACLVFLDDQFAAFEKEHDQDKIVRILRKTWAKMSARGRDMALSMEMDGRRRDLVEKALKP</sequence>
<evidence type="ECO:0000313" key="3">
    <source>
        <dbReference type="Proteomes" id="UP000016935"/>
    </source>
</evidence>
<evidence type="ECO:0008006" key="4">
    <source>
        <dbReference type="Google" id="ProtNLM"/>
    </source>
</evidence>
<accession>R0KFD8</accession>
<reference evidence="2 3" key="2">
    <citation type="journal article" date="2013" name="PLoS Genet.">
        <title>Comparative genome structure, secondary metabolite, and effector coding capacity across Cochliobolus pathogens.</title>
        <authorList>
            <person name="Condon B.J."/>
            <person name="Leng Y."/>
            <person name="Wu D."/>
            <person name="Bushley K.E."/>
            <person name="Ohm R.A."/>
            <person name="Otillar R."/>
            <person name="Martin J."/>
            <person name="Schackwitz W."/>
            <person name="Grimwood J."/>
            <person name="MohdZainudin N."/>
            <person name="Xue C."/>
            <person name="Wang R."/>
            <person name="Manning V.A."/>
            <person name="Dhillon B."/>
            <person name="Tu Z.J."/>
            <person name="Steffenson B.J."/>
            <person name="Salamov A."/>
            <person name="Sun H."/>
            <person name="Lowry S."/>
            <person name="LaButti K."/>
            <person name="Han J."/>
            <person name="Copeland A."/>
            <person name="Lindquist E."/>
            <person name="Barry K."/>
            <person name="Schmutz J."/>
            <person name="Baker S.E."/>
            <person name="Ciuffetti L.M."/>
            <person name="Grigoriev I.V."/>
            <person name="Zhong S."/>
            <person name="Turgeon B.G."/>
        </authorList>
    </citation>
    <scope>NUCLEOTIDE SEQUENCE [LARGE SCALE GENOMIC DNA]</scope>
    <source>
        <strain evidence="3">28A</strain>
    </source>
</reference>
<dbReference type="GeneID" id="19396298"/>
<evidence type="ECO:0000313" key="2">
    <source>
        <dbReference type="EMBL" id="EOA86822.1"/>
    </source>
</evidence>
<proteinExistence type="predicted"/>
<dbReference type="EMBL" id="KB908592">
    <property type="protein sequence ID" value="EOA86822.1"/>
    <property type="molecule type" value="Genomic_DNA"/>
</dbReference>
<dbReference type="RefSeq" id="XP_008025407.1">
    <property type="nucleotide sequence ID" value="XM_008027216.1"/>
</dbReference>
<name>R0KFD8_EXST2</name>